<protein>
    <recommendedName>
        <fullName evidence="5">SsuA/THI5-like domain-containing protein</fullName>
    </recommendedName>
</protein>
<dbReference type="AlphaFoldDB" id="A0A919VLN2"/>
<dbReference type="Proteomes" id="UP000681340">
    <property type="component" value="Unassembled WGS sequence"/>
</dbReference>
<evidence type="ECO:0000256" key="2">
    <source>
        <dbReference type="ARBA" id="ARBA00010742"/>
    </source>
</evidence>
<accession>A0A919VLN2</accession>
<evidence type="ECO:0000256" key="4">
    <source>
        <dbReference type="SAM" id="SignalP"/>
    </source>
</evidence>
<dbReference type="CDD" id="cd13652">
    <property type="entry name" value="PBP2_ThiY_THI5_like_1"/>
    <property type="match status" value="1"/>
</dbReference>
<feature type="domain" description="SsuA/THI5-like" evidence="5">
    <location>
        <begin position="47"/>
        <end position="263"/>
    </location>
</feature>
<dbReference type="RefSeq" id="WP_212988926.1">
    <property type="nucleotide sequence ID" value="NZ_BAABEA010000008.1"/>
</dbReference>
<dbReference type="InterPro" id="IPR015168">
    <property type="entry name" value="SsuA/THI5"/>
</dbReference>
<dbReference type="PANTHER" id="PTHR30024">
    <property type="entry name" value="ALIPHATIC SULFONATES-BINDING PROTEIN-RELATED"/>
    <property type="match status" value="1"/>
</dbReference>
<sequence>MRRFITGMTVLALVAAGAGCGSSGDSGGGTTDGGVAKVKVGIIPIVDVAPIYLGQKQGFFANRKIDLTMESGQGGAAIVPGVVSGQFQFGFSNITSLLIAQTKNVPVKVVTNGVASTGTAGKDFGGVTVRKDSPITEPADLAGKKIAVNTLKNIGDTTVRESVRKAGGDPSGITFVEMPFANMPAAVENGQVDAAWVVEPSLSAVTAAGGRVVAWNYVDAAPDLTVAAYFASSKLIADDPDLVKRFTEAMNESLAYADAHPDEVREILGSYTKIDPKVREALTLPKWPTEINKPSVETLSKLGAQDGIFGSATPDLAKILP</sequence>
<dbReference type="PROSITE" id="PS51257">
    <property type="entry name" value="PROKAR_LIPOPROTEIN"/>
    <property type="match status" value="1"/>
</dbReference>
<evidence type="ECO:0000256" key="3">
    <source>
        <dbReference type="ARBA" id="ARBA00022729"/>
    </source>
</evidence>
<comment type="subcellular location">
    <subcellularLocation>
        <location evidence="1">Periplasm</location>
    </subcellularLocation>
</comment>
<reference evidence="6" key="1">
    <citation type="submission" date="2021-03" db="EMBL/GenBank/DDBJ databases">
        <title>Whole genome shotgun sequence of Actinoplanes auranticolor NBRC 12245.</title>
        <authorList>
            <person name="Komaki H."/>
            <person name="Tamura T."/>
        </authorList>
    </citation>
    <scope>NUCLEOTIDE SEQUENCE</scope>
    <source>
        <strain evidence="6">NBRC 12245</strain>
    </source>
</reference>
<evidence type="ECO:0000256" key="1">
    <source>
        <dbReference type="ARBA" id="ARBA00004418"/>
    </source>
</evidence>
<evidence type="ECO:0000313" key="6">
    <source>
        <dbReference type="EMBL" id="GIM67835.1"/>
    </source>
</evidence>
<dbReference type="EMBL" id="BOQL01000024">
    <property type="protein sequence ID" value="GIM67835.1"/>
    <property type="molecule type" value="Genomic_DNA"/>
</dbReference>
<name>A0A919VLN2_9ACTN</name>
<organism evidence="6 7">
    <name type="scientific">Actinoplanes auranticolor</name>
    <dbReference type="NCBI Taxonomy" id="47988"/>
    <lineage>
        <taxon>Bacteria</taxon>
        <taxon>Bacillati</taxon>
        <taxon>Actinomycetota</taxon>
        <taxon>Actinomycetes</taxon>
        <taxon>Micromonosporales</taxon>
        <taxon>Micromonosporaceae</taxon>
        <taxon>Actinoplanes</taxon>
    </lineage>
</organism>
<proteinExistence type="inferred from homology"/>
<gene>
    <name evidence="6" type="ORF">Aau02nite_29060</name>
</gene>
<dbReference type="Gene3D" id="3.40.190.10">
    <property type="entry name" value="Periplasmic binding protein-like II"/>
    <property type="match status" value="2"/>
</dbReference>
<dbReference type="GO" id="GO:0042597">
    <property type="term" value="C:periplasmic space"/>
    <property type="evidence" value="ECO:0007669"/>
    <property type="project" value="UniProtKB-SubCell"/>
</dbReference>
<feature type="chain" id="PRO_5038470957" description="SsuA/THI5-like domain-containing protein" evidence="4">
    <location>
        <begin position="19"/>
        <end position="321"/>
    </location>
</feature>
<dbReference type="Pfam" id="PF09084">
    <property type="entry name" value="NMT1"/>
    <property type="match status" value="1"/>
</dbReference>
<dbReference type="PANTHER" id="PTHR30024:SF47">
    <property type="entry name" value="TAURINE-BINDING PERIPLASMIC PROTEIN"/>
    <property type="match status" value="1"/>
</dbReference>
<evidence type="ECO:0000259" key="5">
    <source>
        <dbReference type="Pfam" id="PF09084"/>
    </source>
</evidence>
<dbReference type="SUPFAM" id="SSF53850">
    <property type="entry name" value="Periplasmic binding protein-like II"/>
    <property type="match status" value="1"/>
</dbReference>
<feature type="signal peptide" evidence="4">
    <location>
        <begin position="1"/>
        <end position="18"/>
    </location>
</feature>
<evidence type="ECO:0000313" key="7">
    <source>
        <dbReference type="Proteomes" id="UP000681340"/>
    </source>
</evidence>
<comment type="caution">
    <text evidence="6">The sequence shown here is derived from an EMBL/GenBank/DDBJ whole genome shotgun (WGS) entry which is preliminary data.</text>
</comment>
<keyword evidence="7" id="KW-1185">Reference proteome</keyword>
<keyword evidence="3 4" id="KW-0732">Signal</keyword>
<comment type="similarity">
    <text evidence="2">Belongs to the bacterial solute-binding protein SsuA/TauA family.</text>
</comment>